<name>A0A3L9ZZ18_9FLAO</name>
<sequence length="167" mass="18958">MKKITLLLAFIGMMTLQSCEVTEVYDSPVSNNPRTEVFEVTASFNSNNNYTKLVVFDPPIYANDSVLMYHLYEVVNGQDVWKLMPQTYYFNDGGALDYNYDFTRFNAKISLSANFNLNTLASSWTQNQTFRLVIIPDGFAKTVNKNNIDSVMSALKVSKSEVKKISL</sequence>
<gene>
    <name evidence="2" type="ORF">BC961_0504</name>
</gene>
<organism evidence="2 3">
    <name type="scientific">Flavobacterium weaverense</name>
    <dbReference type="NCBI Taxonomy" id="271156"/>
    <lineage>
        <taxon>Bacteria</taxon>
        <taxon>Pseudomonadati</taxon>
        <taxon>Bacteroidota</taxon>
        <taxon>Flavobacteriia</taxon>
        <taxon>Flavobacteriales</taxon>
        <taxon>Flavobacteriaceae</taxon>
        <taxon>Flavobacterium</taxon>
    </lineage>
</organism>
<feature type="chain" id="PRO_5018172377" evidence="1">
    <location>
        <begin position="19"/>
        <end position="167"/>
    </location>
</feature>
<dbReference type="EMBL" id="REFH01000007">
    <property type="protein sequence ID" value="RMA78131.1"/>
    <property type="molecule type" value="Genomic_DNA"/>
</dbReference>
<dbReference type="RefSeq" id="WP_121924246.1">
    <property type="nucleotide sequence ID" value="NZ_CBCSGA010000012.1"/>
</dbReference>
<keyword evidence="1" id="KW-0732">Signal</keyword>
<accession>A0A3L9ZZ18</accession>
<reference evidence="2 3" key="1">
    <citation type="submission" date="2018-10" db="EMBL/GenBank/DDBJ databases">
        <title>Genomic Encyclopedia of Archaeal and Bacterial Type Strains, Phase II (KMG-II): from individual species to whole genera.</title>
        <authorList>
            <person name="Goeker M."/>
        </authorList>
    </citation>
    <scope>NUCLEOTIDE SEQUENCE [LARGE SCALE GENOMIC DNA]</scope>
    <source>
        <strain evidence="2 3">DSM 19727</strain>
    </source>
</reference>
<keyword evidence="3" id="KW-1185">Reference proteome</keyword>
<evidence type="ECO:0000313" key="3">
    <source>
        <dbReference type="Proteomes" id="UP000280368"/>
    </source>
</evidence>
<protein>
    <submittedName>
        <fullName evidence="2">Uncharacterized protein</fullName>
    </submittedName>
</protein>
<proteinExistence type="predicted"/>
<dbReference type="Proteomes" id="UP000280368">
    <property type="component" value="Unassembled WGS sequence"/>
</dbReference>
<dbReference type="PROSITE" id="PS51257">
    <property type="entry name" value="PROKAR_LIPOPROTEIN"/>
    <property type="match status" value="1"/>
</dbReference>
<evidence type="ECO:0000313" key="2">
    <source>
        <dbReference type="EMBL" id="RMA78131.1"/>
    </source>
</evidence>
<dbReference type="OrthoDB" id="1524444at2"/>
<comment type="caution">
    <text evidence="2">The sequence shown here is derived from an EMBL/GenBank/DDBJ whole genome shotgun (WGS) entry which is preliminary data.</text>
</comment>
<dbReference type="AlphaFoldDB" id="A0A3L9ZZ18"/>
<feature type="signal peptide" evidence="1">
    <location>
        <begin position="1"/>
        <end position="18"/>
    </location>
</feature>
<evidence type="ECO:0000256" key="1">
    <source>
        <dbReference type="SAM" id="SignalP"/>
    </source>
</evidence>